<dbReference type="InParanoid" id="K3ZPU0"/>
<accession>K3ZPU0</accession>
<dbReference type="Proteomes" id="UP000004995">
    <property type="component" value="Unassembled WGS sequence"/>
</dbReference>
<evidence type="ECO:0000313" key="2">
    <source>
        <dbReference type="Proteomes" id="UP000004995"/>
    </source>
</evidence>
<sequence>MYGTIYMFLCRSFNNFGTDLLALKMKRKIENVNGFVPAGLMTPASARAQVRGLKFHAPCIFLKMPLGPTHACCHPHINLILSTSVVPSAICILSSPISLASLGSAPLISLTLVPPICRQ</sequence>
<organism evidence="1 2">
    <name type="scientific">Setaria italica</name>
    <name type="common">Foxtail millet</name>
    <name type="synonym">Panicum italicum</name>
    <dbReference type="NCBI Taxonomy" id="4555"/>
    <lineage>
        <taxon>Eukaryota</taxon>
        <taxon>Viridiplantae</taxon>
        <taxon>Streptophyta</taxon>
        <taxon>Embryophyta</taxon>
        <taxon>Tracheophyta</taxon>
        <taxon>Spermatophyta</taxon>
        <taxon>Magnoliopsida</taxon>
        <taxon>Liliopsida</taxon>
        <taxon>Poales</taxon>
        <taxon>Poaceae</taxon>
        <taxon>PACMAD clade</taxon>
        <taxon>Panicoideae</taxon>
        <taxon>Panicodae</taxon>
        <taxon>Paniceae</taxon>
        <taxon>Cenchrinae</taxon>
        <taxon>Setaria</taxon>
    </lineage>
</organism>
<dbReference type="HOGENOM" id="CLU_2065582_0_0_1"/>
<protein>
    <submittedName>
        <fullName evidence="1">Uncharacterized protein</fullName>
    </submittedName>
</protein>
<dbReference type="EMBL" id="AGNK02005232">
    <property type="status" value="NOT_ANNOTATED_CDS"/>
    <property type="molecule type" value="Genomic_DNA"/>
</dbReference>
<reference evidence="2" key="1">
    <citation type="journal article" date="2012" name="Nat. Biotechnol.">
        <title>Reference genome sequence of the model plant Setaria.</title>
        <authorList>
            <person name="Bennetzen J.L."/>
            <person name="Schmutz J."/>
            <person name="Wang H."/>
            <person name="Percifield R."/>
            <person name="Hawkins J."/>
            <person name="Pontaroli A.C."/>
            <person name="Estep M."/>
            <person name="Feng L."/>
            <person name="Vaughn J.N."/>
            <person name="Grimwood J."/>
            <person name="Jenkins J."/>
            <person name="Barry K."/>
            <person name="Lindquist E."/>
            <person name="Hellsten U."/>
            <person name="Deshpande S."/>
            <person name="Wang X."/>
            <person name="Wu X."/>
            <person name="Mitros T."/>
            <person name="Triplett J."/>
            <person name="Yang X."/>
            <person name="Ye C.Y."/>
            <person name="Mauro-Herrera M."/>
            <person name="Wang L."/>
            <person name="Li P."/>
            <person name="Sharma M."/>
            <person name="Sharma R."/>
            <person name="Ronald P.C."/>
            <person name="Panaud O."/>
            <person name="Kellogg E.A."/>
            <person name="Brutnell T.P."/>
            <person name="Doust A.N."/>
            <person name="Tuskan G.A."/>
            <person name="Rokhsar D."/>
            <person name="Devos K.M."/>
        </authorList>
    </citation>
    <scope>NUCLEOTIDE SEQUENCE [LARGE SCALE GENOMIC DNA]</scope>
    <source>
        <strain evidence="2">cv. Yugu1</strain>
    </source>
</reference>
<evidence type="ECO:0000313" key="1">
    <source>
        <dbReference type="EnsemblPlants" id="KQK95871"/>
    </source>
</evidence>
<reference evidence="1" key="2">
    <citation type="submission" date="2018-08" db="UniProtKB">
        <authorList>
            <consortium name="EnsemblPlants"/>
        </authorList>
    </citation>
    <scope>IDENTIFICATION</scope>
    <source>
        <strain evidence="1">Yugu1</strain>
    </source>
</reference>
<dbReference type="EnsemblPlants" id="KQK95871">
    <property type="protein sequence ID" value="KQK95871"/>
    <property type="gene ID" value="SETIT_028620mg"/>
</dbReference>
<proteinExistence type="predicted"/>
<dbReference type="AlphaFoldDB" id="K3ZPU0"/>
<keyword evidence="2" id="KW-1185">Reference proteome</keyword>
<name>K3ZPU0_SETIT</name>
<dbReference type="Gramene" id="KQK95871">
    <property type="protein sequence ID" value="KQK95871"/>
    <property type="gene ID" value="SETIT_028620mg"/>
</dbReference>